<dbReference type="SUPFAM" id="SSF51011">
    <property type="entry name" value="Glycosyl hydrolase domain"/>
    <property type="match status" value="1"/>
</dbReference>
<evidence type="ECO:0000256" key="5">
    <source>
        <dbReference type="ARBA" id="ARBA00012541"/>
    </source>
</evidence>
<dbReference type="GO" id="GO:0005978">
    <property type="term" value="P:glycogen biosynthetic process"/>
    <property type="evidence" value="ECO:0007669"/>
    <property type="project" value="UniProtKB-UniRule"/>
</dbReference>
<accession>W4LE59</accession>
<evidence type="ECO:0000256" key="8">
    <source>
        <dbReference type="ARBA" id="ARBA00022679"/>
    </source>
</evidence>
<dbReference type="NCBIfam" id="NF008967">
    <property type="entry name" value="PRK12313.1"/>
    <property type="match status" value="1"/>
</dbReference>
<evidence type="ECO:0000256" key="1">
    <source>
        <dbReference type="ARBA" id="ARBA00000826"/>
    </source>
</evidence>
<protein>
    <recommendedName>
        <fullName evidence="5 11">1,4-alpha-glucan branching enzyme</fullName>
        <ecNumber evidence="5 11">2.4.1.18</ecNumber>
    </recommendedName>
</protein>
<evidence type="ECO:0000313" key="14">
    <source>
        <dbReference type="EMBL" id="ETW96363.1"/>
    </source>
</evidence>
<evidence type="ECO:0000256" key="10">
    <source>
        <dbReference type="ARBA" id="ARBA00023277"/>
    </source>
</evidence>
<organism evidence="14 15">
    <name type="scientific">Candidatus Entotheonella gemina</name>
    <dbReference type="NCBI Taxonomy" id="1429439"/>
    <lineage>
        <taxon>Bacteria</taxon>
        <taxon>Pseudomonadati</taxon>
        <taxon>Nitrospinota/Tectimicrobiota group</taxon>
        <taxon>Candidatus Tectimicrobiota</taxon>
        <taxon>Candidatus Entotheonellia</taxon>
        <taxon>Candidatus Entotheonellales</taxon>
        <taxon>Candidatus Entotheonellaceae</taxon>
        <taxon>Candidatus Entotheonella</taxon>
    </lineage>
</organism>
<feature type="active site" description="Proton donor" evidence="12">
    <location>
        <position position="261"/>
    </location>
</feature>
<evidence type="ECO:0000256" key="6">
    <source>
        <dbReference type="ARBA" id="ARBA00022600"/>
    </source>
</evidence>
<proteinExistence type="inferred from homology"/>
<dbReference type="InterPro" id="IPR013780">
    <property type="entry name" value="Glyco_hydro_b"/>
</dbReference>
<dbReference type="Pfam" id="PF02806">
    <property type="entry name" value="Alpha-amylase_C"/>
    <property type="match status" value="1"/>
</dbReference>
<dbReference type="FunFam" id="3.20.20.80:FF:000003">
    <property type="entry name" value="1,4-alpha-glucan branching enzyme GlgB"/>
    <property type="match status" value="1"/>
</dbReference>
<comment type="catalytic activity">
    <reaction evidence="1">
        <text>Transfers a segment of a (1-&gt;4)-alpha-D-glucan chain to a primary hydroxy group in a similar glucan chain.</text>
        <dbReference type="EC" id="2.4.1.18"/>
    </reaction>
</comment>
<keyword evidence="6" id="KW-0321">Glycogen metabolism</keyword>
<comment type="similarity">
    <text evidence="4">Belongs to the glycosyl hydrolase 13 family. GlgB subfamily.</text>
</comment>
<dbReference type="InterPro" id="IPR006407">
    <property type="entry name" value="GlgB"/>
</dbReference>
<keyword evidence="8" id="KW-0808">Transferase</keyword>
<evidence type="ECO:0000259" key="13">
    <source>
        <dbReference type="SMART" id="SM00642"/>
    </source>
</evidence>
<dbReference type="InterPro" id="IPR006047">
    <property type="entry name" value="GH13_cat_dom"/>
</dbReference>
<evidence type="ECO:0000256" key="4">
    <source>
        <dbReference type="ARBA" id="ARBA00009000"/>
    </source>
</evidence>
<dbReference type="InterPro" id="IPR006048">
    <property type="entry name" value="A-amylase/branching_C"/>
</dbReference>
<dbReference type="PANTHER" id="PTHR43651">
    <property type="entry name" value="1,4-ALPHA-GLUCAN-BRANCHING ENZYME"/>
    <property type="match status" value="1"/>
</dbReference>
<keyword evidence="9" id="KW-0320">Glycogen biosynthesis</keyword>
<keyword evidence="7" id="KW-0328">Glycosyltransferase</keyword>
<evidence type="ECO:0000256" key="12">
    <source>
        <dbReference type="PIRSR" id="PIRSR000463-1"/>
    </source>
</evidence>
<gene>
    <name evidence="14" type="ORF">ETSY2_46560</name>
</gene>
<dbReference type="GO" id="GO:0003844">
    <property type="term" value="F:1,4-alpha-glucan branching enzyme activity"/>
    <property type="evidence" value="ECO:0007669"/>
    <property type="project" value="UniProtKB-UniRule"/>
</dbReference>
<name>W4LE59_9BACT</name>
<dbReference type="NCBIfam" id="NF003811">
    <property type="entry name" value="PRK05402.1"/>
    <property type="match status" value="1"/>
</dbReference>
<dbReference type="GO" id="GO:0043169">
    <property type="term" value="F:cation binding"/>
    <property type="evidence" value="ECO:0007669"/>
    <property type="project" value="InterPro"/>
</dbReference>
<dbReference type="Gene3D" id="2.60.40.1180">
    <property type="entry name" value="Golgi alpha-mannosidase II"/>
    <property type="match status" value="1"/>
</dbReference>
<reference evidence="14 15" key="1">
    <citation type="journal article" date="2014" name="Nature">
        <title>An environmental bacterial taxon with a large and distinct metabolic repertoire.</title>
        <authorList>
            <person name="Wilson M.C."/>
            <person name="Mori T."/>
            <person name="Ruckert C."/>
            <person name="Uria A.R."/>
            <person name="Helf M.J."/>
            <person name="Takada K."/>
            <person name="Gernert C."/>
            <person name="Steffens U.A."/>
            <person name="Heycke N."/>
            <person name="Schmitt S."/>
            <person name="Rinke C."/>
            <person name="Helfrich E.J."/>
            <person name="Brachmann A.O."/>
            <person name="Gurgui C."/>
            <person name="Wakimoto T."/>
            <person name="Kracht M."/>
            <person name="Crusemann M."/>
            <person name="Hentschel U."/>
            <person name="Abe I."/>
            <person name="Matsunaga S."/>
            <person name="Kalinowski J."/>
            <person name="Takeyama H."/>
            <person name="Piel J."/>
        </authorList>
    </citation>
    <scope>NUCLEOTIDE SEQUENCE [LARGE SCALE GENOMIC DNA]</scope>
    <source>
        <strain evidence="15">TSY2</strain>
    </source>
</reference>
<dbReference type="FunFam" id="2.60.40.1180:FF:000002">
    <property type="entry name" value="1,4-alpha-glucan branching enzyme GlgB"/>
    <property type="match status" value="1"/>
</dbReference>
<evidence type="ECO:0000256" key="7">
    <source>
        <dbReference type="ARBA" id="ARBA00022676"/>
    </source>
</evidence>
<dbReference type="InterPro" id="IPR017853">
    <property type="entry name" value="GH"/>
</dbReference>
<dbReference type="AlphaFoldDB" id="W4LE59"/>
<dbReference type="GO" id="GO:0005829">
    <property type="term" value="C:cytosol"/>
    <property type="evidence" value="ECO:0007669"/>
    <property type="project" value="TreeGrafter"/>
</dbReference>
<dbReference type="EC" id="2.4.1.18" evidence="5 11"/>
<evidence type="ECO:0000256" key="11">
    <source>
        <dbReference type="NCBIfam" id="TIGR01515"/>
    </source>
</evidence>
<comment type="caution">
    <text evidence="14">The sequence shown here is derived from an EMBL/GenBank/DDBJ whole genome shotgun (WGS) entry which is preliminary data.</text>
</comment>
<dbReference type="CDD" id="cd11322">
    <property type="entry name" value="AmyAc_Glg_BE"/>
    <property type="match status" value="1"/>
</dbReference>
<evidence type="ECO:0000256" key="9">
    <source>
        <dbReference type="ARBA" id="ARBA00023056"/>
    </source>
</evidence>
<keyword evidence="15" id="KW-1185">Reference proteome</keyword>
<dbReference type="NCBIfam" id="TIGR01515">
    <property type="entry name" value="branching_enzym"/>
    <property type="match status" value="1"/>
</dbReference>
<dbReference type="Proteomes" id="UP000019140">
    <property type="component" value="Unassembled WGS sequence"/>
</dbReference>
<dbReference type="PANTHER" id="PTHR43651:SF3">
    <property type="entry name" value="1,4-ALPHA-GLUCAN-BRANCHING ENZYME"/>
    <property type="match status" value="1"/>
</dbReference>
<sequence>NLDPFGFYHEIPPKSASLVWDLTYTWNDGDWMQQRARHNAFDAPMSIYEVHPGSWQRTEQAEGAPLTYRQLTLRLADYVQHMGFTHVEFLPVMEHPFYGSWGYQTTGYFAPTSRYGTPQDFMYLIDLLHQHGIGVILDWVPSHFPGDEHGLGYFDGSHLYEHADPRLGFHPDWKSFIFNYGRNEVRSFLLSSALFWLDYYHADGLRVDAVASMLYLDYSRAEGDWLPNLQGGRENPEAIAFLRHLNKAVHHHYPDIKTFAEESTDWPMVSRPIDTGGLGFDFKWDMGWMHDTLTYMQRDPIHRCYHHNDLTFRQLYAFSENFTLPLSHDEVVHGKGSLLHKMPGDDWQKFANLRLLLGYMYAQPGKKLLFMGSEFGQWSEWYHERGLNWYLTEHDGHAGLQHWVRDLNILYRETPALYVRDCHADGFQWVNCHDAASSVLSFLRLGPTPMECVLVVLNFTPVPRSNYLVGVPIPGTWEVVGNSDAVCYGGSEAGHTGAMCTNPIPSHGHFQTLTLTLPPLGVMFLKPATS</sequence>
<dbReference type="PIRSF" id="PIRSF000463">
    <property type="entry name" value="GlgB"/>
    <property type="match status" value="1"/>
</dbReference>
<comment type="function">
    <text evidence="2">Catalyzes the formation of the alpha-1,6-glucosidic linkages in glycogen by scission of a 1,4-alpha-linked oligosaccharide from growing alpha-1,4-glucan chains and the subsequent attachment of the oligosaccharide to the alpha-1,6 position.</text>
</comment>
<dbReference type="SMART" id="SM00642">
    <property type="entry name" value="Aamy"/>
    <property type="match status" value="1"/>
</dbReference>
<evidence type="ECO:0000256" key="3">
    <source>
        <dbReference type="ARBA" id="ARBA00004964"/>
    </source>
</evidence>
<feature type="active site" description="Nucleophile" evidence="12">
    <location>
        <position position="208"/>
    </location>
</feature>
<dbReference type="HOGENOM" id="CLU_004245_4_0_7"/>
<dbReference type="EMBL" id="AZHX01002192">
    <property type="protein sequence ID" value="ETW96363.1"/>
    <property type="molecule type" value="Genomic_DNA"/>
</dbReference>
<dbReference type="Pfam" id="PF00128">
    <property type="entry name" value="Alpha-amylase"/>
    <property type="match status" value="1"/>
</dbReference>
<dbReference type="Gene3D" id="3.20.20.80">
    <property type="entry name" value="Glycosidases"/>
    <property type="match status" value="1"/>
</dbReference>
<keyword evidence="10" id="KW-0119">Carbohydrate metabolism</keyword>
<dbReference type="SUPFAM" id="SSF51445">
    <property type="entry name" value="(Trans)glycosidases"/>
    <property type="match status" value="1"/>
</dbReference>
<evidence type="ECO:0000313" key="15">
    <source>
        <dbReference type="Proteomes" id="UP000019140"/>
    </source>
</evidence>
<evidence type="ECO:0000256" key="2">
    <source>
        <dbReference type="ARBA" id="ARBA00002953"/>
    </source>
</evidence>
<feature type="non-terminal residue" evidence="14">
    <location>
        <position position="1"/>
    </location>
</feature>
<dbReference type="PATRIC" id="fig|1429439.4.peg.7744"/>
<dbReference type="InterPro" id="IPR037439">
    <property type="entry name" value="Branching_enzy"/>
</dbReference>
<feature type="domain" description="Glycosyl hydrolase family 13 catalytic" evidence="13">
    <location>
        <begin position="49"/>
        <end position="420"/>
    </location>
</feature>
<comment type="pathway">
    <text evidence="3">Glycan biosynthesis; glycogen biosynthesis.</text>
</comment>